<feature type="compositionally biased region" description="Basic and acidic residues" evidence="2">
    <location>
        <begin position="319"/>
        <end position="383"/>
    </location>
</feature>
<feature type="region of interest" description="Disordered" evidence="2">
    <location>
        <begin position="283"/>
        <end position="424"/>
    </location>
</feature>
<feature type="region of interest" description="Disordered" evidence="2">
    <location>
        <begin position="1"/>
        <end position="128"/>
    </location>
</feature>
<dbReference type="EMBL" id="AB005247">
    <property type="protein sequence ID" value="BAB11285.1"/>
    <property type="molecule type" value="Genomic_DNA"/>
</dbReference>
<feature type="compositionally biased region" description="Polar residues" evidence="2">
    <location>
        <begin position="1"/>
        <end position="11"/>
    </location>
</feature>
<feature type="compositionally biased region" description="Basic and acidic residues" evidence="2">
    <location>
        <begin position="58"/>
        <end position="70"/>
    </location>
</feature>
<organism evidence="3">
    <name type="scientific">Arabidopsis thaliana</name>
    <name type="common">Mouse-ear cress</name>
    <dbReference type="NCBI Taxonomy" id="3702"/>
    <lineage>
        <taxon>Eukaryota</taxon>
        <taxon>Viridiplantae</taxon>
        <taxon>Streptophyta</taxon>
        <taxon>Embryophyta</taxon>
        <taxon>Tracheophyta</taxon>
        <taxon>Spermatophyta</taxon>
        <taxon>Magnoliopsida</taxon>
        <taxon>eudicotyledons</taxon>
        <taxon>Gunneridae</taxon>
        <taxon>Pentapetalae</taxon>
        <taxon>rosids</taxon>
        <taxon>malvids</taxon>
        <taxon>Brassicales</taxon>
        <taxon>Brassicaceae</taxon>
        <taxon>Camelineae</taxon>
        <taxon>Arabidopsis</taxon>
    </lineage>
</organism>
<keyword evidence="1" id="KW-0175">Coiled coil</keyword>
<dbReference type="PANTHER" id="PTHR31099:SF45">
    <property type="entry name" value="DUF1204 DOMAIN-CONTAINING PROTEIN-RELATED"/>
    <property type="match status" value="1"/>
</dbReference>
<proteinExistence type="predicted"/>
<evidence type="ECO:0000256" key="1">
    <source>
        <dbReference type="SAM" id="Coils"/>
    </source>
</evidence>
<feature type="compositionally biased region" description="Polar residues" evidence="2">
    <location>
        <begin position="719"/>
        <end position="730"/>
    </location>
</feature>
<evidence type="ECO:0000313" key="3">
    <source>
        <dbReference type="EMBL" id="BAB11285.1"/>
    </source>
</evidence>
<dbReference type="PANTHER" id="PTHR31099">
    <property type="entry name" value="OS06G0165300 PROTEIN"/>
    <property type="match status" value="1"/>
</dbReference>
<dbReference type="AlphaFoldDB" id="Q9FF38"/>
<feature type="compositionally biased region" description="Basic residues" evidence="2">
    <location>
        <begin position="286"/>
        <end position="307"/>
    </location>
</feature>
<reference evidence="3" key="1">
    <citation type="journal article" date="1997" name="DNA Res.">
        <title>Structural analysis of Arabidopsis thaliana chromosome 5. I. Sequence features of the 1.6 Mb regions covered by twenty physically assigned P1 clones.</title>
        <authorList>
            <person name="Sato S."/>
            <person name="Kotani H."/>
            <person name="Nakamura Y."/>
            <person name="Kaneko T."/>
            <person name="Asamizu E."/>
            <person name="Fukami M."/>
            <person name="Miyajima N."/>
            <person name="Tabata S."/>
        </authorList>
    </citation>
    <scope>NUCLEOTIDE SEQUENCE [LARGE SCALE GENOMIC DNA]</scope>
</reference>
<accession>Q9FF38</accession>
<reference key="2">
    <citation type="journal article" date="2000" name="Nature">
        <title>Sequence and analysis of chromosome 5 of the plant Arabidopsis thaliana.</title>
        <authorList>
            <consortium name="Kazusa DNA Research Institute"/>
            <consortium name="Cold Spring Harbor and Washington University in St Louis Sequencing Consortium"/>
            <consortium name="European Union Arabidopsis Genome Sequencing Consortium"/>
            <person name="Tabata S."/>
            <person name="Kaneko T."/>
            <person name="Nakamura Y."/>
            <person name="Kotani H."/>
            <person name="Kato T."/>
            <person name="Asamizu E."/>
            <person name="Miyajima N."/>
            <person name="Sasamoto S."/>
            <person name="Kimura T."/>
            <person name="Hosouchi T."/>
            <person name="Kawashima K."/>
            <person name="Kohara M."/>
            <person name="Matsumoto M."/>
            <person name="Matsuno A."/>
            <person name="Muraki A."/>
            <person name="Nakayama S."/>
            <person name="Nakazaki N."/>
            <person name="Naruo K."/>
            <person name="Okumura S."/>
            <person name="Shinpo S."/>
            <person name="Takeuchi C."/>
            <person name="Wada T."/>
            <person name="Watanabe A."/>
            <person name="Yamada M."/>
            <person name="Yasuda M."/>
            <person name="Sato S."/>
            <person name="de la Bastide M."/>
            <person name="Huang E."/>
            <person name="Spiegel L."/>
            <person name="Gnoj L."/>
            <person name="O'Shaughnessy A."/>
            <person name="Preston R."/>
            <person name="Habermann K."/>
            <person name="Murray J."/>
            <person name="Johnson D."/>
            <person name="Rohlfing T."/>
            <person name="Nelson J."/>
            <person name="Stoneking T."/>
            <person name="Pepin K."/>
            <person name="Spieth J."/>
            <person name="Sekhon M."/>
            <person name="Armstrong J."/>
            <person name="Becker M."/>
            <person name="Belter E."/>
            <person name="Cordum H."/>
            <person name="Cordes M."/>
            <person name="Courtney L."/>
            <person name="Courtney W."/>
            <person name="Dante M."/>
            <person name="Du H."/>
            <person name="Edwards J."/>
            <person name="Fryman J."/>
            <person name="Haakensen B."/>
            <person name="Lamar E."/>
            <person name="Latreille P."/>
            <person name="Leonard S."/>
            <person name="Meyer R."/>
            <person name="Mulvaney E."/>
            <person name="Ozersky P."/>
            <person name="Riley A."/>
            <person name="Strowmatt C."/>
            <person name="Wagner-McPherson C."/>
            <person name="Wollam A."/>
            <person name="Yoakum M."/>
            <person name="Bell M."/>
            <person name="Dedhia N."/>
            <person name="Parnell L."/>
            <person name="Shah R."/>
            <person name="Rodriguez M."/>
            <person name="See L.H."/>
            <person name="Vil D."/>
            <person name="Baker J."/>
            <person name="Kirchoff K."/>
            <person name="Toth K."/>
            <person name="King L."/>
            <person name="Bahret A."/>
            <person name="Miller B."/>
            <person name="Marra M."/>
            <person name="Martienssen R."/>
            <person name="McCombie W.R."/>
            <person name="Wilson R.K."/>
            <person name="Murphy G."/>
            <person name="Bancroft I."/>
            <person name="Volckaert G."/>
            <person name="Wambutt R."/>
            <person name="Dusterhoft A."/>
            <person name="Stiekema W."/>
            <person name="Pohl T."/>
            <person name="Entian K.D."/>
            <person name="Terryn N."/>
            <person name="Hartley N."/>
            <person name="Bent E."/>
            <person name="Johnson S."/>
            <person name="Langham S.A."/>
            <person name="McCullagh B."/>
            <person name="Robben J."/>
            <person name="Grymonprez B."/>
            <person name="Zimmermann W."/>
            <person name="Ramsperger U."/>
            <person name="Wedler H."/>
            <person name="Balke K."/>
            <person name="Wedler E."/>
            <person name="Peters S."/>
            <person name="van Staveren M."/>
            <person name="Dirkse W."/>
            <person name="Mooijman P."/>
            <person name="Lankhorst R.K."/>
            <person name="Weitzenegger T."/>
            <person name="Bothe G."/>
            <person name="Rose M."/>
            <person name="Hauf J."/>
            <person name="Berneiser S."/>
            <person name="Hempel S."/>
            <person name="Feldpausch M."/>
            <person name="Lamberth S."/>
            <person name="Villarroel R."/>
            <person name="Gielen J."/>
            <person name="Ardiles W."/>
            <person name="Bents O."/>
            <person name="Lemcke K."/>
            <person name="Kolesov G."/>
            <person name="Mayer K."/>
            <person name="Rudd S."/>
            <person name="Schoof H."/>
            <person name="Schueller C."/>
            <person name="Zaccaria P."/>
            <person name="Mewes H.W."/>
            <person name="Bevan M."/>
            <person name="Fransz P."/>
        </authorList>
    </citation>
    <scope>NUCLEOTIDE SEQUENCE [LARGE SCALE GENOMIC DNA]</scope>
    <source>
        <strain>cv. Columbia</strain>
    </source>
</reference>
<feature type="coiled-coil region" evidence="1">
    <location>
        <begin position="463"/>
        <end position="511"/>
    </location>
</feature>
<feature type="region of interest" description="Disordered" evidence="2">
    <location>
        <begin position="701"/>
        <end position="730"/>
    </location>
</feature>
<protein>
    <submittedName>
        <fullName evidence="3">Emb|CAB91577.1</fullName>
    </submittedName>
</protein>
<dbReference type="ExpressionAtlas" id="Q9FF38">
    <property type="expression patterns" value="differential"/>
</dbReference>
<evidence type="ECO:0000256" key="2">
    <source>
        <dbReference type="SAM" id="MobiDB-lite"/>
    </source>
</evidence>
<name>Q9FF38_ARATH</name>
<sequence length="730" mass="80758">MGSSSPNNSVDSYIRERTSSDLSGKKSPSIGWSEESSRHSVGSSTHRGKSAEVPSSGIDRREISAVRDRVPFSSRVPTVVPSLRDDTDSDGAGNRYADDERESADENVSGESRKNEMVDLGPTTSTRESVGRTTDFCLLPGPLTIRIPRDTDRPSDCPEGFICLFEGFFTETGLRFPIPDFLMRFCRNRQIAISQLTVASIRTAACLQMLCARCGIPLSVELMEELTSFSKVPHKLGQHYISSVRGFKILENEPSKTRDWLGGYFYAKAETLREQAPIDWKQVPCLKHKKQNKRKPQKQKSSARPKKMSGENVNLATLMREKRARKEAESKPRLAIVDKTHEDKARLDVAEKNRKGHEDKTKKGTSGAERRDVTDVTRVDKARPITVGQKGSSGRSVDRERSGPDTFGSKRPCSSKEVAPALDKRRRIGSGDVDLSAGPRLLAIADHSFRYEYKAVWANNLLISRYDRNLRSAREKILVLEGKLKNAERTIADNNQQAKAGLEELKALKKETVVLKAERSKEAATLENVLRQQTLLEARGNAKTRAELLNKYYERSEKFFRHIAETENASHMVKMHAQATGTLSCLKFLADEDKIPIPASTFEEFEEWKEKIDAFNVTELVNGGRVITPVAPHGSTENVQGSEESPFRINQFGSKLGVLAACEIDPITEFFTDPKLAALVSAGVKKAIVTISDDEPAAVITTEDGPVPASHAETAPTIGDSSVLASNAEP</sequence>